<keyword evidence="4 8" id="KW-0812">Transmembrane</keyword>
<evidence type="ECO:0000259" key="12">
    <source>
        <dbReference type="Pfam" id="PF07715"/>
    </source>
</evidence>
<evidence type="ECO:0000259" key="11">
    <source>
        <dbReference type="Pfam" id="PF00593"/>
    </source>
</evidence>
<dbReference type="PROSITE" id="PS52016">
    <property type="entry name" value="TONB_DEPENDENT_REC_3"/>
    <property type="match status" value="1"/>
</dbReference>
<dbReference type="EMBL" id="SHBE01000002">
    <property type="protein sequence ID" value="RZO26957.1"/>
    <property type="molecule type" value="Genomic_DNA"/>
</dbReference>
<dbReference type="InterPro" id="IPR012910">
    <property type="entry name" value="Plug_dom"/>
</dbReference>
<dbReference type="InterPro" id="IPR039426">
    <property type="entry name" value="TonB-dep_rcpt-like"/>
</dbReference>
<dbReference type="SUPFAM" id="SSF56935">
    <property type="entry name" value="Porins"/>
    <property type="match status" value="1"/>
</dbReference>
<evidence type="ECO:0000256" key="6">
    <source>
        <dbReference type="ARBA" id="ARBA00023136"/>
    </source>
</evidence>
<evidence type="ECO:0000256" key="4">
    <source>
        <dbReference type="ARBA" id="ARBA00022692"/>
    </source>
</evidence>
<keyword evidence="10" id="KW-0732">Signal</keyword>
<reference evidence="13 14" key="1">
    <citation type="submission" date="2019-02" db="EMBL/GenBank/DDBJ databases">
        <title>Prokaryotic population dynamics and viral predation in marine succession experiment using metagenomics: the confinement effect.</title>
        <authorList>
            <person name="Haro-Moreno J.M."/>
            <person name="Rodriguez-Valera F."/>
            <person name="Lopez-Perez M."/>
        </authorList>
    </citation>
    <scope>NUCLEOTIDE SEQUENCE [LARGE SCALE GENOMIC DNA]</scope>
    <source>
        <strain evidence="13">MED-G159</strain>
    </source>
</reference>
<comment type="similarity">
    <text evidence="8 9">Belongs to the TonB-dependent receptor family.</text>
</comment>
<dbReference type="NCBIfam" id="TIGR01782">
    <property type="entry name" value="TonB-Xanth-Caul"/>
    <property type="match status" value="1"/>
</dbReference>
<evidence type="ECO:0000256" key="10">
    <source>
        <dbReference type="SAM" id="SignalP"/>
    </source>
</evidence>
<dbReference type="PANTHER" id="PTHR40980">
    <property type="entry name" value="PLUG DOMAIN-CONTAINING PROTEIN"/>
    <property type="match status" value="1"/>
</dbReference>
<dbReference type="InterPro" id="IPR010104">
    <property type="entry name" value="TonB_rcpt_bac"/>
</dbReference>
<keyword evidence="13" id="KW-0675">Receptor</keyword>
<evidence type="ECO:0000256" key="7">
    <source>
        <dbReference type="ARBA" id="ARBA00023237"/>
    </source>
</evidence>
<gene>
    <name evidence="13" type="ORF">EVA92_02070</name>
</gene>
<dbReference type="InterPro" id="IPR000531">
    <property type="entry name" value="Beta-barrel_TonB"/>
</dbReference>
<dbReference type="InterPro" id="IPR036942">
    <property type="entry name" value="Beta-barrel_TonB_sf"/>
</dbReference>
<feature type="domain" description="TonB-dependent receptor plug" evidence="12">
    <location>
        <begin position="49"/>
        <end position="139"/>
    </location>
</feature>
<dbReference type="Gene3D" id="2.170.130.10">
    <property type="entry name" value="TonB-dependent receptor, plug domain"/>
    <property type="match status" value="1"/>
</dbReference>
<proteinExistence type="inferred from homology"/>
<evidence type="ECO:0000256" key="3">
    <source>
        <dbReference type="ARBA" id="ARBA00022452"/>
    </source>
</evidence>
<name>A0A520N0E9_9GAMM</name>
<evidence type="ECO:0000313" key="13">
    <source>
        <dbReference type="EMBL" id="RZO26957.1"/>
    </source>
</evidence>
<feature type="domain" description="TonB-dependent receptor-like beta-barrel" evidence="11">
    <location>
        <begin position="426"/>
        <end position="817"/>
    </location>
</feature>
<keyword evidence="3 8" id="KW-1134">Transmembrane beta strand</keyword>
<dbReference type="Gene3D" id="2.40.170.20">
    <property type="entry name" value="TonB-dependent receptor, beta-barrel domain"/>
    <property type="match status" value="1"/>
</dbReference>
<sequence length="850" mass="96658">MKSFNIFLSLIFLTLLANSQESSDMVTDDVEELVVVGTKASLKSAIEKQRDSDQVVSIVDSDALGEFPDETAAEAVRRLSGVNVENDQGEGRYITLRGMSGDLNAVSMNGAMVPAPEGGRKVLLDGLPTELLDSIEVYKTLIPSQDSEGIGGRIEFKTKKATDLDSRLFKVKFDSQYNEFVDDMDSPKYSLTYGEKLSKNFGLILGYTYQSKHIISNNNETGYEPWEIADNGNKYLARDWELRFYDLTREREGLTVDLDLEIDDQSSIFFNYLMNEYTDDELRHKDEYRARSLVESSVTPTSASYQRITTDKETRKRIEVRQIETKIFGFETIEGDYSIKFQVSESFAEEDDSNNVDAKFRAECRIRSGDEICGTYSWSNPKFINLVLAPAASNLTDPSEFEWDEFEIDYGIIQDSEVAYKLDFMNENMDFNGNPMTLEFGFKQSKRVKSNSEGNYDASGDVPEGLSNYAPYAPNNYWYFPQPLSFFASPESVFGLQSEVRQFVELDLADYWKSKEEIFAAYIMGTIRYPNSVLVVGVRNETTNFDTSGFNDGDSSDVLTFSNGYNFFSPSFNYKYFLNDSTQLRASFYRALSRPGFSQSAPIPDISEGVNGEYSGSMGNPDLEPYKANNLDFSIEYYGNDYLLTAGLFYKDIQNTIYPRVIANQVVGGILFSDLETYSNAADSQIVGVELNFFSELDDYLPIQGFFIAANATFSDGESDFAPGGDNEQIFSIPFRKLSEQNANFSLGYDQGKVDARFAFNYRSSYLDYLGDESEELFNDDFGYGFMRFTDDYYSVDLTARYKYTDRLSFKFEGKNLGNQPEFYYWNTADRLSQYDEYGSSFSLGFRYTY</sequence>
<evidence type="ECO:0000256" key="9">
    <source>
        <dbReference type="RuleBase" id="RU003357"/>
    </source>
</evidence>
<keyword evidence="6 8" id="KW-0472">Membrane</keyword>
<dbReference type="GO" id="GO:0009279">
    <property type="term" value="C:cell outer membrane"/>
    <property type="evidence" value="ECO:0007669"/>
    <property type="project" value="UniProtKB-SubCell"/>
</dbReference>
<feature type="chain" id="PRO_5022232250" evidence="10">
    <location>
        <begin position="18"/>
        <end position="850"/>
    </location>
</feature>
<dbReference type="PANTHER" id="PTHR40980:SF4">
    <property type="entry name" value="TONB-DEPENDENT RECEPTOR-LIKE BETA-BARREL DOMAIN-CONTAINING PROTEIN"/>
    <property type="match status" value="1"/>
</dbReference>
<keyword evidence="2 8" id="KW-0813">Transport</keyword>
<organism evidence="13 14">
    <name type="scientific">SAR86 cluster bacterium</name>
    <dbReference type="NCBI Taxonomy" id="2030880"/>
    <lineage>
        <taxon>Bacteria</taxon>
        <taxon>Pseudomonadati</taxon>
        <taxon>Pseudomonadota</taxon>
        <taxon>Gammaproteobacteria</taxon>
        <taxon>SAR86 cluster</taxon>
    </lineage>
</organism>
<protein>
    <submittedName>
        <fullName evidence="13">TonB-dependent receptor</fullName>
    </submittedName>
</protein>
<evidence type="ECO:0000313" key="14">
    <source>
        <dbReference type="Proteomes" id="UP000315825"/>
    </source>
</evidence>
<dbReference type="Proteomes" id="UP000315825">
    <property type="component" value="Unassembled WGS sequence"/>
</dbReference>
<evidence type="ECO:0000256" key="2">
    <source>
        <dbReference type="ARBA" id="ARBA00022448"/>
    </source>
</evidence>
<dbReference type="Pfam" id="PF07715">
    <property type="entry name" value="Plug"/>
    <property type="match status" value="1"/>
</dbReference>
<evidence type="ECO:0000256" key="5">
    <source>
        <dbReference type="ARBA" id="ARBA00023077"/>
    </source>
</evidence>
<dbReference type="Pfam" id="PF00593">
    <property type="entry name" value="TonB_dep_Rec_b-barrel"/>
    <property type="match status" value="1"/>
</dbReference>
<keyword evidence="5 9" id="KW-0798">TonB box</keyword>
<feature type="signal peptide" evidence="10">
    <location>
        <begin position="1"/>
        <end position="17"/>
    </location>
</feature>
<comment type="caution">
    <text evidence="13">The sequence shown here is derived from an EMBL/GenBank/DDBJ whole genome shotgun (WGS) entry which is preliminary data.</text>
</comment>
<comment type="subcellular location">
    <subcellularLocation>
        <location evidence="1 8">Cell outer membrane</location>
        <topology evidence="1 8">Multi-pass membrane protein</topology>
    </subcellularLocation>
</comment>
<dbReference type="InterPro" id="IPR037066">
    <property type="entry name" value="Plug_dom_sf"/>
</dbReference>
<accession>A0A520N0E9</accession>
<keyword evidence="7 8" id="KW-0998">Cell outer membrane</keyword>
<dbReference type="AlphaFoldDB" id="A0A520N0E9"/>
<evidence type="ECO:0000256" key="1">
    <source>
        <dbReference type="ARBA" id="ARBA00004571"/>
    </source>
</evidence>
<evidence type="ECO:0000256" key="8">
    <source>
        <dbReference type="PROSITE-ProRule" id="PRU01360"/>
    </source>
</evidence>